<dbReference type="EMBL" id="CH473989">
    <property type="protein sequence ID" value="EDM10628.1"/>
    <property type="molecule type" value="Genomic_DNA"/>
</dbReference>
<evidence type="ECO:0000313" key="2">
    <source>
        <dbReference type="Proteomes" id="UP000234681"/>
    </source>
</evidence>
<organism evidence="1 2">
    <name type="scientific">Rattus norvegicus</name>
    <name type="common">Rat</name>
    <dbReference type="NCBI Taxonomy" id="10116"/>
    <lineage>
        <taxon>Eukaryota</taxon>
        <taxon>Metazoa</taxon>
        <taxon>Chordata</taxon>
        <taxon>Craniata</taxon>
        <taxon>Vertebrata</taxon>
        <taxon>Euteleostomi</taxon>
        <taxon>Mammalia</taxon>
        <taxon>Eutheria</taxon>
        <taxon>Euarchontoglires</taxon>
        <taxon>Glires</taxon>
        <taxon>Rodentia</taxon>
        <taxon>Myomorpha</taxon>
        <taxon>Muroidea</taxon>
        <taxon>Muridae</taxon>
        <taxon>Murinae</taxon>
        <taxon>Rattus</taxon>
    </lineage>
</organism>
<accession>A6JL63</accession>
<proteinExistence type="predicted"/>
<dbReference type="Proteomes" id="UP000234681">
    <property type="component" value="Chromosome 11"/>
</dbReference>
<name>A6JL63_RAT</name>
<gene>
    <name evidence="1" type="ORF">rCG_58827</name>
</gene>
<protein>
    <submittedName>
        <fullName evidence="1">RCG58827</fullName>
    </submittedName>
</protein>
<evidence type="ECO:0000313" key="1">
    <source>
        <dbReference type="EMBL" id="EDM10628.1"/>
    </source>
</evidence>
<reference evidence="2" key="1">
    <citation type="submission" date="2005-09" db="EMBL/GenBank/DDBJ databases">
        <authorList>
            <person name="Mural R.J."/>
            <person name="Li P.W."/>
            <person name="Adams M.D."/>
            <person name="Amanatides P.G."/>
            <person name="Baden-Tillson H."/>
            <person name="Barnstead M."/>
            <person name="Chin S.H."/>
            <person name="Dew I."/>
            <person name="Evans C.A."/>
            <person name="Ferriera S."/>
            <person name="Flanigan M."/>
            <person name="Fosler C."/>
            <person name="Glodek A."/>
            <person name="Gu Z."/>
            <person name="Holt R.A."/>
            <person name="Jennings D."/>
            <person name="Kraft C.L."/>
            <person name="Lu F."/>
            <person name="Nguyen T."/>
            <person name="Nusskern D.R."/>
            <person name="Pfannkoch C.M."/>
            <person name="Sitter C."/>
            <person name="Sutton G.G."/>
            <person name="Venter J.C."/>
            <person name="Wang Z."/>
            <person name="Woodage T."/>
            <person name="Zheng X.H."/>
            <person name="Zhong F."/>
        </authorList>
    </citation>
    <scope>NUCLEOTIDE SEQUENCE [LARGE SCALE GENOMIC DNA]</scope>
    <source>
        <strain>BN</strain>
        <strain evidence="2">Sprague-Dawley</strain>
    </source>
</reference>
<dbReference type="AlphaFoldDB" id="A6JL63"/>
<sequence length="45" mass="4623">MAASLERTGSLSLSSHQLPMSLGRAYVTSSLKAAMPGSWSLAGLT</sequence>